<comment type="caution">
    <text evidence="1">The sequence shown here is derived from an EMBL/GenBank/DDBJ whole genome shotgun (WGS) entry which is preliminary data.</text>
</comment>
<evidence type="ECO:0000313" key="1">
    <source>
        <dbReference type="EMBL" id="GBM67186.1"/>
    </source>
</evidence>
<reference evidence="1 2" key="1">
    <citation type="journal article" date="2019" name="Sci. Rep.">
        <title>Orb-weaving spider Araneus ventricosus genome elucidates the spidroin gene catalogue.</title>
        <authorList>
            <person name="Kono N."/>
            <person name="Nakamura H."/>
            <person name="Ohtoshi R."/>
            <person name="Moran D.A.P."/>
            <person name="Shinohara A."/>
            <person name="Yoshida Y."/>
            <person name="Fujiwara M."/>
            <person name="Mori M."/>
            <person name="Tomita M."/>
            <person name="Arakawa K."/>
        </authorList>
    </citation>
    <scope>NUCLEOTIDE SEQUENCE [LARGE SCALE GENOMIC DNA]</scope>
</reference>
<organism evidence="1 2">
    <name type="scientific">Araneus ventricosus</name>
    <name type="common">Orbweaver spider</name>
    <name type="synonym">Epeira ventricosa</name>
    <dbReference type="NCBI Taxonomy" id="182803"/>
    <lineage>
        <taxon>Eukaryota</taxon>
        <taxon>Metazoa</taxon>
        <taxon>Ecdysozoa</taxon>
        <taxon>Arthropoda</taxon>
        <taxon>Chelicerata</taxon>
        <taxon>Arachnida</taxon>
        <taxon>Araneae</taxon>
        <taxon>Araneomorphae</taxon>
        <taxon>Entelegynae</taxon>
        <taxon>Araneoidea</taxon>
        <taxon>Araneidae</taxon>
        <taxon>Araneus</taxon>
    </lineage>
</organism>
<name>A0A4Y2HP80_ARAVE</name>
<sequence>MSQFSAAVSTSLFEENLVPDKCLHPSLGTQSGLHWEWLFPLELLQQFLSFASSMGIGMQEDDTITQHVRVFASDGSAMTQSLFLFFEIERTLMWNKVLFKLLKKRGTLTYLALAQWAGE</sequence>
<dbReference type="Proteomes" id="UP000499080">
    <property type="component" value="Unassembled WGS sequence"/>
</dbReference>
<accession>A0A4Y2HP80</accession>
<dbReference type="AlphaFoldDB" id="A0A4Y2HP80"/>
<gene>
    <name evidence="1" type="ORF">AVEN_114334_1</name>
</gene>
<keyword evidence="2" id="KW-1185">Reference proteome</keyword>
<evidence type="ECO:0000313" key="2">
    <source>
        <dbReference type="Proteomes" id="UP000499080"/>
    </source>
</evidence>
<protein>
    <submittedName>
        <fullName evidence="1">Uncharacterized protein</fullName>
    </submittedName>
</protein>
<dbReference type="EMBL" id="BGPR01002067">
    <property type="protein sequence ID" value="GBM67186.1"/>
    <property type="molecule type" value="Genomic_DNA"/>
</dbReference>
<proteinExistence type="predicted"/>